<keyword evidence="4" id="KW-0378">Hydrolase</keyword>
<comment type="caution">
    <text evidence="4">The sequence shown here is derived from an EMBL/GenBank/DDBJ whole genome shotgun (WGS) entry which is preliminary data.</text>
</comment>
<dbReference type="InterPro" id="IPR051121">
    <property type="entry name" value="FAH"/>
</dbReference>
<dbReference type="InterPro" id="IPR011234">
    <property type="entry name" value="Fumarylacetoacetase-like_C"/>
</dbReference>
<gene>
    <name evidence="4" type="ORF">E6H04_11450</name>
</gene>
<evidence type="ECO:0000313" key="5">
    <source>
        <dbReference type="Proteomes" id="UP000320048"/>
    </source>
</evidence>
<dbReference type="PANTHER" id="PTHR42796:SF4">
    <property type="entry name" value="FUMARYLACETOACETATE HYDROLASE DOMAIN-CONTAINING PROTEIN 2A"/>
    <property type="match status" value="1"/>
</dbReference>
<keyword evidence="2" id="KW-0479">Metal-binding</keyword>
<dbReference type="PANTHER" id="PTHR42796">
    <property type="entry name" value="FUMARYLACETOACETATE HYDROLASE DOMAIN-CONTAINING PROTEIN 2A-RELATED"/>
    <property type="match status" value="1"/>
</dbReference>
<feature type="domain" description="Fumarylacetoacetase-like C-terminal" evidence="3">
    <location>
        <begin position="82"/>
        <end position="287"/>
    </location>
</feature>
<dbReference type="AlphaFoldDB" id="A0A537J650"/>
<dbReference type="GO" id="GO:0046872">
    <property type="term" value="F:metal ion binding"/>
    <property type="evidence" value="ECO:0007669"/>
    <property type="project" value="UniProtKB-KW"/>
</dbReference>
<reference evidence="4 5" key="1">
    <citation type="journal article" date="2019" name="Nat. Microbiol.">
        <title>Mediterranean grassland soil C-N compound turnover is dependent on rainfall and depth, and is mediated by genomically divergent microorganisms.</title>
        <authorList>
            <person name="Diamond S."/>
            <person name="Andeer P.F."/>
            <person name="Li Z."/>
            <person name="Crits-Christoph A."/>
            <person name="Burstein D."/>
            <person name="Anantharaman K."/>
            <person name="Lane K.R."/>
            <person name="Thomas B.C."/>
            <person name="Pan C."/>
            <person name="Northen T.R."/>
            <person name="Banfield J.F."/>
        </authorList>
    </citation>
    <scope>NUCLEOTIDE SEQUENCE [LARGE SCALE GENOMIC DNA]</scope>
    <source>
        <strain evidence="4">NP_7</strain>
    </source>
</reference>
<evidence type="ECO:0000259" key="3">
    <source>
        <dbReference type="Pfam" id="PF01557"/>
    </source>
</evidence>
<dbReference type="EMBL" id="VBAO01000328">
    <property type="protein sequence ID" value="TMI78953.1"/>
    <property type="molecule type" value="Genomic_DNA"/>
</dbReference>
<dbReference type="Pfam" id="PF01557">
    <property type="entry name" value="FAA_hydrolase"/>
    <property type="match status" value="1"/>
</dbReference>
<sequence>MKLVTFEHNGDIRVGVLGNGEVIDLRAAWGRREGAPDSLPALLGAGRAALAHAKVAAGAAAPGARRSLQAVRMLPPIPRPPKLVCVGLNYRDHAEETKQPIPKVPIFFTKAPTSVIGPGAPIVIPLDTEQVDYEAEFAVVIGARCRRVTPDQARESIAGYTILNDVSARDWQFRTSQWFIGKTFDTFGPMGPAVVTADEVGDPHVLDISLRLNGEEMQRSNTRNLIFGVPDLIVELSRAMTLEPGDVIATGTPAGVGFARKPPVFLKPGDQVEISIARIGSLSNPVVAEGRA</sequence>
<dbReference type="SUPFAM" id="SSF56529">
    <property type="entry name" value="FAH"/>
    <property type="match status" value="1"/>
</dbReference>
<comment type="similarity">
    <text evidence="1">Belongs to the FAH family.</text>
</comment>
<dbReference type="FunFam" id="3.90.850.10:FF:000002">
    <property type="entry name" value="2-hydroxyhepta-2,4-diene-1,7-dioate isomerase"/>
    <property type="match status" value="1"/>
</dbReference>
<dbReference type="Proteomes" id="UP000320048">
    <property type="component" value="Unassembled WGS sequence"/>
</dbReference>
<name>A0A537J650_9BACT</name>
<dbReference type="GO" id="GO:0016853">
    <property type="term" value="F:isomerase activity"/>
    <property type="evidence" value="ECO:0007669"/>
    <property type="project" value="UniProtKB-ARBA"/>
</dbReference>
<proteinExistence type="inferred from homology"/>
<dbReference type="InterPro" id="IPR036663">
    <property type="entry name" value="Fumarylacetoacetase_C_sf"/>
</dbReference>
<protein>
    <submittedName>
        <fullName evidence="4">Fumarylacetoacetate hydrolase family protein</fullName>
    </submittedName>
</protein>
<evidence type="ECO:0000256" key="1">
    <source>
        <dbReference type="ARBA" id="ARBA00010211"/>
    </source>
</evidence>
<dbReference type="GO" id="GO:0016787">
    <property type="term" value="F:hydrolase activity"/>
    <property type="evidence" value="ECO:0007669"/>
    <property type="project" value="UniProtKB-KW"/>
</dbReference>
<dbReference type="Gene3D" id="3.90.850.10">
    <property type="entry name" value="Fumarylacetoacetase-like, C-terminal domain"/>
    <property type="match status" value="1"/>
</dbReference>
<dbReference type="GO" id="GO:0019752">
    <property type="term" value="P:carboxylic acid metabolic process"/>
    <property type="evidence" value="ECO:0007669"/>
    <property type="project" value="UniProtKB-ARBA"/>
</dbReference>
<evidence type="ECO:0000256" key="2">
    <source>
        <dbReference type="ARBA" id="ARBA00022723"/>
    </source>
</evidence>
<accession>A0A537J650</accession>
<evidence type="ECO:0000313" key="4">
    <source>
        <dbReference type="EMBL" id="TMI78953.1"/>
    </source>
</evidence>
<organism evidence="4 5">
    <name type="scientific">Candidatus Segetimicrobium genomatis</name>
    <dbReference type="NCBI Taxonomy" id="2569760"/>
    <lineage>
        <taxon>Bacteria</taxon>
        <taxon>Bacillati</taxon>
        <taxon>Candidatus Sysuimicrobiota</taxon>
        <taxon>Candidatus Sysuimicrobiia</taxon>
        <taxon>Candidatus Sysuimicrobiales</taxon>
        <taxon>Candidatus Segetimicrobiaceae</taxon>
        <taxon>Candidatus Segetimicrobium</taxon>
    </lineage>
</organism>